<dbReference type="InterPro" id="IPR001387">
    <property type="entry name" value="Cro/C1-type_HTH"/>
</dbReference>
<dbReference type="Pfam" id="PF13443">
    <property type="entry name" value="HTH_26"/>
    <property type="match status" value="1"/>
</dbReference>
<dbReference type="Gene3D" id="1.10.260.40">
    <property type="entry name" value="lambda repressor-like DNA-binding domains"/>
    <property type="match status" value="1"/>
</dbReference>
<dbReference type="Proteomes" id="UP001220377">
    <property type="component" value="Chromosome"/>
</dbReference>
<dbReference type="SUPFAM" id="SSF47413">
    <property type="entry name" value="lambda repressor-like DNA-binding domains"/>
    <property type="match status" value="1"/>
</dbReference>
<feature type="domain" description="HTH cro/C1-type" evidence="1">
    <location>
        <begin position="13"/>
        <end position="62"/>
    </location>
</feature>
<reference evidence="2 3" key="1">
    <citation type="submission" date="2023-02" db="EMBL/GenBank/DDBJ databases">
        <title>Genome sequence of Lacticaseibacillus sp. KACC 23028.</title>
        <authorList>
            <person name="Kim S."/>
            <person name="Heo J."/>
            <person name="Kwon S.-W."/>
        </authorList>
    </citation>
    <scope>NUCLEOTIDE SEQUENCE [LARGE SCALE GENOMIC DNA]</scope>
    <source>
        <strain evidence="2 3">KACC 23028</strain>
    </source>
</reference>
<accession>A0ABY7WR73</accession>
<dbReference type="CDD" id="cd00093">
    <property type="entry name" value="HTH_XRE"/>
    <property type="match status" value="1"/>
</dbReference>
<keyword evidence="3" id="KW-1185">Reference proteome</keyword>
<dbReference type="InterPro" id="IPR010982">
    <property type="entry name" value="Lambda_DNA-bd_dom_sf"/>
</dbReference>
<evidence type="ECO:0000259" key="1">
    <source>
        <dbReference type="PROSITE" id="PS50943"/>
    </source>
</evidence>
<evidence type="ECO:0000313" key="2">
    <source>
        <dbReference type="EMBL" id="WDF82693.1"/>
    </source>
</evidence>
<name>A0ABY7WR73_9LACO</name>
<organism evidence="2 3">
    <name type="scientific">Lacticaseibacillus pabuli</name>
    <dbReference type="NCBI Taxonomy" id="3025672"/>
    <lineage>
        <taxon>Bacteria</taxon>
        <taxon>Bacillati</taxon>
        <taxon>Bacillota</taxon>
        <taxon>Bacilli</taxon>
        <taxon>Lactobacillales</taxon>
        <taxon>Lactobacillaceae</taxon>
        <taxon>Lacticaseibacillus</taxon>
    </lineage>
</organism>
<gene>
    <name evidence="2" type="ORF">PQ472_00195</name>
</gene>
<evidence type="ECO:0000313" key="3">
    <source>
        <dbReference type="Proteomes" id="UP001220377"/>
    </source>
</evidence>
<dbReference type="SMART" id="SM00530">
    <property type="entry name" value="HTH_XRE"/>
    <property type="match status" value="1"/>
</dbReference>
<dbReference type="EMBL" id="CP117884">
    <property type="protein sequence ID" value="WDF82693.1"/>
    <property type="molecule type" value="Genomic_DNA"/>
</dbReference>
<protein>
    <submittedName>
        <fullName evidence="2">Helix-turn-helix transcriptional regulator</fullName>
    </submittedName>
</protein>
<dbReference type="RefSeq" id="WP_274260345.1">
    <property type="nucleotide sequence ID" value="NZ_CP117884.1"/>
</dbReference>
<sequence length="250" mass="27214">MESNFSELVGNSGLTLTELSKAAGVSRTILSQLNNSREIPGKTRFDALESIARVLNVPVSALFRHDGISVEAVEILPVIQNAEIPLTKRQQAVSALAGRVVQHAFGGFIQVTLANEASSIAFCYFVTDVGGMRIEPLTRMDLLTVWNKAFGKKLNFDTQKLNSVDEVLYKLSPESVNSILTAICKNSDFSAILSVVAQAEPDDMKDVGTALSYNVEIESNIPNNPARFAQQYNVLSMIQTVLEGDVTTFL</sequence>
<proteinExistence type="predicted"/>
<dbReference type="PROSITE" id="PS50943">
    <property type="entry name" value="HTH_CROC1"/>
    <property type="match status" value="1"/>
</dbReference>